<accession>A0ABQ5GFW4</accession>
<dbReference type="EMBL" id="BQNB010018411">
    <property type="protein sequence ID" value="GJT74096.1"/>
    <property type="molecule type" value="Genomic_DNA"/>
</dbReference>
<proteinExistence type="predicted"/>
<name>A0ABQ5GFW4_9ASTR</name>
<sequence>MENEHELSYKILTRVYLGSYEHYKGVGAEVEHSKPGFELQGAKMVETGKGPLRLKVCLKSEMGHVYKLGRDVEKLVDVVYKLGSSFGEVFGIGVCRG</sequence>
<comment type="caution">
    <text evidence="1">The sequence shown here is derived from an EMBL/GenBank/DDBJ whole genome shotgun (WGS) entry which is preliminary data.</text>
</comment>
<organism evidence="1 2">
    <name type="scientific">Tanacetum coccineum</name>
    <dbReference type="NCBI Taxonomy" id="301880"/>
    <lineage>
        <taxon>Eukaryota</taxon>
        <taxon>Viridiplantae</taxon>
        <taxon>Streptophyta</taxon>
        <taxon>Embryophyta</taxon>
        <taxon>Tracheophyta</taxon>
        <taxon>Spermatophyta</taxon>
        <taxon>Magnoliopsida</taxon>
        <taxon>eudicotyledons</taxon>
        <taxon>Gunneridae</taxon>
        <taxon>Pentapetalae</taxon>
        <taxon>asterids</taxon>
        <taxon>campanulids</taxon>
        <taxon>Asterales</taxon>
        <taxon>Asteraceae</taxon>
        <taxon>Asteroideae</taxon>
        <taxon>Anthemideae</taxon>
        <taxon>Anthemidinae</taxon>
        <taxon>Tanacetum</taxon>
    </lineage>
</organism>
<reference evidence="1" key="1">
    <citation type="journal article" date="2022" name="Int. J. Mol. Sci.">
        <title>Draft Genome of Tanacetum Coccineum: Genomic Comparison of Closely Related Tanacetum-Family Plants.</title>
        <authorList>
            <person name="Yamashiro T."/>
            <person name="Shiraishi A."/>
            <person name="Nakayama K."/>
            <person name="Satake H."/>
        </authorList>
    </citation>
    <scope>NUCLEOTIDE SEQUENCE</scope>
</reference>
<protein>
    <submittedName>
        <fullName evidence="1">Uncharacterized protein</fullName>
    </submittedName>
</protein>
<keyword evidence="2" id="KW-1185">Reference proteome</keyword>
<reference evidence="1" key="2">
    <citation type="submission" date="2022-01" db="EMBL/GenBank/DDBJ databases">
        <authorList>
            <person name="Yamashiro T."/>
            <person name="Shiraishi A."/>
            <person name="Satake H."/>
            <person name="Nakayama K."/>
        </authorList>
    </citation>
    <scope>NUCLEOTIDE SEQUENCE</scope>
</reference>
<evidence type="ECO:0000313" key="2">
    <source>
        <dbReference type="Proteomes" id="UP001151760"/>
    </source>
</evidence>
<dbReference type="Proteomes" id="UP001151760">
    <property type="component" value="Unassembled WGS sequence"/>
</dbReference>
<gene>
    <name evidence="1" type="ORF">Tco_1040821</name>
</gene>
<evidence type="ECO:0000313" key="1">
    <source>
        <dbReference type="EMBL" id="GJT74096.1"/>
    </source>
</evidence>